<dbReference type="InterPro" id="IPR050189">
    <property type="entry name" value="MFS_Efflux_Transporters"/>
</dbReference>
<dbReference type="CDD" id="cd17320">
    <property type="entry name" value="MFS_MdfA_MDR_like"/>
    <property type="match status" value="1"/>
</dbReference>
<evidence type="ECO:0000259" key="9">
    <source>
        <dbReference type="PROSITE" id="PS50850"/>
    </source>
</evidence>
<dbReference type="PROSITE" id="PS00216">
    <property type="entry name" value="SUGAR_TRANSPORT_1"/>
    <property type="match status" value="1"/>
</dbReference>
<evidence type="ECO:0000256" key="8">
    <source>
        <dbReference type="RuleBase" id="RU365088"/>
    </source>
</evidence>
<dbReference type="RefSeq" id="WP_189409869.1">
    <property type="nucleotide sequence ID" value="NZ_BMYJ01000001.1"/>
</dbReference>
<dbReference type="InterPro" id="IPR011701">
    <property type="entry name" value="MFS"/>
</dbReference>
<evidence type="ECO:0000313" key="11">
    <source>
        <dbReference type="Proteomes" id="UP000638981"/>
    </source>
</evidence>
<sequence>MTQKRLSYPEFVALIASLFAILAFSIDSMLPALPQIAAELSPDAPNAAQLIITSFVFGMGFGTLLTGPLSDAFGRRPVIFAGVALYAVAALAAWAAPTLETVLAARFVQGLGAAAPRVVSLAITRDLYQGRQMARIMSFVMMVFTIVPALAPFIGQYIIAAAGWRAVFLAFLVFASFAMLWFGLRQPETLPEKRPLTLGRLGAGIKEVLSHRVIRLSILAQAFIQACLFGTLSSTQPILDVIYHRADEFPFWFAVIAICASSGSFVNAALVVKLGMRRMVVSVLIGQVVASSLMLALTISGAIPQDVAFALHLIWTISVFFMIGLTMGNLNALAMEPVGHIAGMAASVMGALSTVAAVPVAAVIGLMFDGTALPLIASVAALALAALVTVKAMGVPKG</sequence>
<dbReference type="InterPro" id="IPR005829">
    <property type="entry name" value="Sugar_transporter_CS"/>
</dbReference>
<reference evidence="10" key="1">
    <citation type="journal article" date="2014" name="Int. J. Syst. Evol. Microbiol.">
        <title>Complete genome sequence of Corynebacterium casei LMG S-19264T (=DSM 44701T), isolated from a smear-ripened cheese.</title>
        <authorList>
            <consortium name="US DOE Joint Genome Institute (JGI-PGF)"/>
            <person name="Walter F."/>
            <person name="Albersmeier A."/>
            <person name="Kalinowski J."/>
            <person name="Ruckert C."/>
        </authorList>
    </citation>
    <scope>NUCLEOTIDE SEQUENCE</scope>
    <source>
        <strain evidence="10">KCTC 23310</strain>
    </source>
</reference>
<feature type="transmembrane region" description="Helical" evidence="8">
    <location>
        <begin position="342"/>
        <end position="366"/>
    </location>
</feature>
<dbReference type="AlphaFoldDB" id="A0A918WFA1"/>
<feature type="domain" description="Major facilitator superfamily (MFS) profile" evidence="9">
    <location>
        <begin position="11"/>
        <end position="397"/>
    </location>
</feature>
<feature type="transmembrane region" description="Helical" evidence="8">
    <location>
        <begin position="166"/>
        <end position="184"/>
    </location>
</feature>
<evidence type="ECO:0000256" key="6">
    <source>
        <dbReference type="ARBA" id="ARBA00022989"/>
    </source>
</evidence>
<feature type="transmembrane region" description="Helical" evidence="8">
    <location>
        <begin position="46"/>
        <end position="66"/>
    </location>
</feature>
<dbReference type="PROSITE" id="PS50850">
    <property type="entry name" value="MFS"/>
    <property type="match status" value="1"/>
</dbReference>
<feature type="transmembrane region" description="Helical" evidence="8">
    <location>
        <begin position="309"/>
        <end position="330"/>
    </location>
</feature>
<feature type="transmembrane region" description="Helical" evidence="8">
    <location>
        <begin position="213"/>
        <end position="231"/>
    </location>
</feature>
<dbReference type="InterPro" id="IPR004812">
    <property type="entry name" value="Efflux_drug-R_Bcr/CmlA"/>
</dbReference>
<feature type="transmembrane region" description="Helical" evidence="8">
    <location>
        <begin position="251"/>
        <end position="272"/>
    </location>
</feature>
<evidence type="ECO:0000256" key="7">
    <source>
        <dbReference type="ARBA" id="ARBA00023136"/>
    </source>
</evidence>
<keyword evidence="8" id="KW-0997">Cell inner membrane</keyword>
<evidence type="ECO:0000256" key="2">
    <source>
        <dbReference type="ARBA" id="ARBA00006236"/>
    </source>
</evidence>
<keyword evidence="6 8" id="KW-1133">Transmembrane helix</keyword>
<comment type="caution">
    <text evidence="10">The sequence shown here is derived from an EMBL/GenBank/DDBJ whole genome shotgun (WGS) entry which is preliminary data.</text>
</comment>
<keyword evidence="7 8" id="KW-0472">Membrane</keyword>
<dbReference type="GO" id="GO:0005886">
    <property type="term" value="C:plasma membrane"/>
    <property type="evidence" value="ECO:0007669"/>
    <property type="project" value="UniProtKB-SubCell"/>
</dbReference>
<gene>
    <name evidence="10" type="ORF">GCM10007315_04090</name>
</gene>
<evidence type="ECO:0000256" key="3">
    <source>
        <dbReference type="ARBA" id="ARBA00022448"/>
    </source>
</evidence>
<dbReference type="PANTHER" id="PTHR43124">
    <property type="entry name" value="PURINE EFFLUX PUMP PBUE"/>
    <property type="match status" value="1"/>
</dbReference>
<dbReference type="SUPFAM" id="SSF103473">
    <property type="entry name" value="MFS general substrate transporter"/>
    <property type="match status" value="1"/>
</dbReference>
<feature type="transmembrane region" description="Helical" evidence="8">
    <location>
        <begin position="136"/>
        <end position="160"/>
    </location>
</feature>
<dbReference type="NCBIfam" id="TIGR00710">
    <property type="entry name" value="efflux_Bcr_CflA"/>
    <property type="match status" value="1"/>
</dbReference>
<dbReference type="Proteomes" id="UP000638981">
    <property type="component" value="Unassembled WGS sequence"/>
</dbReference>
<protein>
    <recommendedName>
        <fullName evidence="8">Bcr/CflA family efflux transporter</fullName>
    </recommendedName>
</protein>
<dbReference type="Gene3D" id="1.20.1720.10">
    <property type="entry name" value="Multidrug resistance protein D"/>
    <property type="match status" value="1"/>
</dbReference>
<dbReference type="InterPro" id="IPR036259">
    <property type="entry name" value="MFS_trans_sf"/>
</dbReference>
<feature type="transmembrane region" description="Helical" evidence="8">
    <location>
        <begin position="372"/>
        <end position="390"/>
    </location>
</feature>
<organism evidence="10 11">
    <name type="scientific">Neogemmobacter tilapiae</name>
    <dbReference type="NCBI Taxonomy" id="875041"/>
    <lineage>
        <taxon>Bacteria</taxon>
        <taxon>Pseudomonadati</taxon>
        <taxon>Pseudomonadota</taxon>
        <taxon>Alphaproteobacteria</taxon>
        <taxon>Rhodobacterales</taxon>
        <taxon>Paracoccaceae</taxon>
        <taxon>Neogemmobacter</taxon>
    </lineage>
</organism>
<evidence type="ECO:0000313" key="10">
    <source>
        <dbReference type="EMBL" id="GHC45758.1"/>
    </source>
</evidence>
<dbReference type="GO" id="GO:1990961">
    <property type="term" value="P:xenobiotic detoxification by transmembrane export across the plasma membrane"/>
    <property type="evidence" value="ECO:0007669"/>
    <property type="project" value="InterPro"/>
</dbReference>
<dbReference type="EMBL" id="BMYJ01000001">
    <property type="protein sequence ID" value="GHC45758.1"/>
    <property type="molecule type" value="Genomic_DNA"/>
</dbReference>
<name>A0A918WFA1_9RHOB</name>
<dbReference type="PANTHER" id="PTHR43124:SF3">
    <property type="entry name" value="CHLORAMPHENICOL EFFLUX PUMP RV0191"/>
    <property type="match status" value="1"/>
</dbReference>
<proteinExistence type="inferred from homology"/>
<keyword evidence="3 8" id="KW-0813">Transport</keyword>
<reference evidence="10" key="2">
    <citation type="submission" date="2020-09" db="EMBL/GenBank/DDBJ databases">
        <authorList>
            <person name="Sun Q."/>
            <person name="Kim S."/>
        </authorList>
    </citation>
    <scope>NUCLEOTIDE SEQUENCE</scope>
    <source>
        <strain evidence="10">KCTC 23310</strain>
    </source>
</reference>
<feature type="transmembrane region" description="Helical" evidence="8">
    <location>
        <begin position="7"/>
        <end position="26"/>
    </location>
</feature>
<comment type="subcellular location">
    <subcellularLocation>
        <location evidence="8">Cell inner membrane</location>
        <topology evidence="8">Multi-pass membrane protein</topology>
    </subcellularLocation>
    <subcellularLocation>
        <location evidence="1">Cell membrane</location>
        <topology evidence="1">Multi-pass membrane protein</topology>
    </subcellularLocation>
</comment>
<keyword evidence="11" id="KW-1185">Reference proteome</keyword>
<keyword evidence="5 8" id="KW-0812">Transmembrane</keyword>
<feature type="transmembrane region" description="Helical" evidence="8">
    <location>
        <begin position="279"/>
        <end position="303"/>
    </location>
</feature>
<feature type="transmembrane region" description="Helical" evidence="8">
    <location>
        <begin position="103"/>
        <end position="124"/>
    </location>
</feature>
<accession>A0A918WFA1</accession>
<feature type="transmembrane region" description="Helical" evidence="8">
    <location>
        <begin position="78"/>
        <end position="97"/>
    </location>
</feature>
<evidence type="ECO:0000256" key="4">
    <source>
        <dbReference type="ARBA" id="ARBA00022475"/>
    </source>
</evidence>
<keyword evidence="4" id="KW-1003">Cell membrane</keyword>
<dbReference type="GO" id="GO:0042910">
    <property type="term" value="F:xenobiotic transmembrane transporter activity"/>
    <property type="evidence" value="ECO:0007669"/>
    <property type="project" value="InterPro"/>
</dbReference>
<evidence type="ECO:0000256" key="1">
    <source>
        <dbReference type="ARBA" id="ARBA00004651"/>
    </source>
</evidence>
<comment type="similarity">
    <text evidence="2 8">Belongs to the major facilitator superfamily. Bcr/CmlA family.</text>
</comment>
<dbReference type="InterPro" id="IPR020846">
    <property type="entry name" value="MFS_dom"/>
</dbReference>
<dbReference type="Pfam" id="PF07690">
    <property type="entry name" value="MFS_1"/>
    <property type="match status" value="1"/>
</dbReference>
<evidence type="ECO:0000256" key="5">
    <source>
        <dbReference type="ARBA" id="ARBA00022692"/>
    </source>
</evidence>